<feature type="transmembrane region" description="Helical" evidence="1">
    <location>
        <begin position="6"/>
        <end position="25"/>
    </location>
</feature>
<proteinExistence type="predicted"/>
<dbReference type="Proteomes" id="UP000580250">
    <property type="component" value="Unassembled WGS sequence"/>
</dbReference>
<name>A0A6V7XCZ6_MELEN</name>
<dbReference type="EMBL" id="CAJEWN010001405">
    <property type="protein sequence ID" value="CAD2197210.1"/>
    <property type="molecule type" value="Genomic_DNA"/>
</dbReference>
<accession>A0A6V7XCZ6</accession>
<protein>
    <submittedName>
        <fullName evidence="2">Uncharacterized protein</fullName>
    </submittedName>
</protein>
<sequence>MINIYILSMFSLFSFILIGQLIFVVNSNQLRHSLANKQFIDQLTEGSYEVI</sequence>
<comment type="caution">
    <text evidence="2">The sequence shown here is derived from an EMBL/GenBank/DDBJ whole genome shotgun (WGS) entry which is preliminary data.</text>
</comment>
<organism evidence="2 3">
    <name type="scientific">Meloidogyne enterolobii</name>
    <name type="common">Root-knot nematode worm</name>
    <name type="synonym">Meloidogyne mayaguensis</name>
    <dbReference type="NCBI Taxonomy" id="390850"/>
    <lineage>
        <taxon>Eukaryota</taxon>
        <taxon>Metazoa</taxon>
        <taxon>Ecdysozoa</taxon>
        <taxon>Nematoda</taxon>
        <taxon>Chromadorea</taxon>
        <taxon>Rhabditida</taxon>
        <taxon>Tylenchina</taxon>
        <taxon>Tylenchomorpha</taxon>
        <taxon>Tylenchoidea</taxon>
        <taxon>Meloidogynidae</taxon>
        <taxon>Meloidogyninae</taxon>
        <taxon>Meloidogyne</taxon>
    </lineage>
</organism>
<dbReference type="AlphaFoldDB" id="A0A6V7XCZ6"/>
<keyword evidence="1" id="KW-0472">Membrane</keyword>
<evidence type="ECO:0000313" key="2">
    <source>
        <dbReference type="EMBL" id="CAD2197210.1"/>
    </source>
</evidence>
<keyword evidence="1" id="KW-0812">Transmembrane</keyword>
<evidence type="ECO:0000256" key="1">
    <source>
        <dbReference type="SAM" id="Phobius"/>
    </source>
</evidence>
<evidence type="ECO:0000313" key="3">
    <source>
        <dbReference type="Proteomes" id="UP000580250"/>
    </source>
</evidence>
<gene>
    <name evidence="2" type="ORF">MENT_LOCUS50434</name>
</gene>
<reference evidence="2 3" key="1">
    <citation type="submission" date="2020-08" db="EMBL/GenBank/DDBJ databases">
        <authorList>
            <person name="Koutsovoulos G."/>
            <person name="Danchin GJ E."/>
        </authorList>
    </citation>
    <scope>NUCLEOTIDE SEQUENCE [LARGE SCALE GENOMIC DNA]</scope>
</reference>
<keyword evidence="1" id="KW-1133">Transmembrane helix</keyword>